<protein>
    <submittedName>
        <fullName evidence="1">Uncharacterized protein</fullName>
    </submittedName>
</protein>
<accession>A0A0A9CHD7</accession>
<proteinExistence type="predicted"/>
<sequence>MRANCRSRAGSRVTRVLMYHHLAKGKRSLESRCKENVVLQVDVSSNMVNVVLQVDVSSNMVK</sequence>
<dbReference type="EMBL" id="GBRH01222201">
    <property type="protein sequence ID" value="JAD75694.1"/>
    <property type="molecule type" value="Transcribed_RNA"/>
</dbReference>
<reference evidence="1" key="2">
    <citation type="journal article" date="2015" name="Data Brief">
        <title>Shoot transcriptome of the giant reed, Arundo donax.</title>
        <authorList>
            <person name="Barrero R.A."/>
            <person name="Guerrero F.D."/>
            <person name="Moolhuijzen P."/>
            <person name="Goolsby J.A."/>
            <person name="Tidwell J."/>
            <person name="Bellgard S.E."/>
            <person name="Bellgard M.I."/>
        </authorList>
    </citation>
    <scope>NUCLEOTIDE SEQUENCE</scope>
    <source>
        <tissue evidence="1">Shoot tissue taken approximately 20 cm above the soil surface</tissue>
    </source>
</reference>
<evidence type="ECO:0000313" key="1">
    <source>
        <dbReference type="EMBL" id="JAD75694.1"/>
    </source>
</evidence>
<organism evidence="1">
    <name type="scientific">Arundo donax</name>
    <name type="common">Giant reed</name>
    <name type="synonym">Donax arundinaceus</name>
    <dbReference type="NCBI Taxonomy" id="35708"/>
    <lineage>
        <taxon>Eukaryota</taxon>
        <taxon>Viridiplantae</taxon>
        <taxon>Streptophyta</taxon>
        <taxon>Embryophyta</taxon>
        <taxon>Tracheophyta</taxon>
        <taxon>Spermatophyta</taxon>
        <taxon>Magnoliopsida</taxon>
        <taxon>Liliopsida</taxon>
        <taxon>Poales</taxon>
        <taxon>Poaceae</taxon>
        <taxon>PACMAD clade</taxon>
        <taxon>Arundinoideae</taxon>
        <taxon>Arundineae</taxon>
        <taxon>Arundo</taxon>
    </lineage>
</organism>
<dbReference type="AlphaFoldDB" id="A0A0A9CHD7"/>
<name>A0A0A9CHD7_ARUDO</name>
<reference evidence="1" key="1">
    <citation type="submission" date="2014-09" db="EMBL/GenBank/DDBJ databases">
        <authorList>
            <person name="Magalhaes I.L.F."/>
            <person name="Oliveira U."/>
            <person name="Santos F.R."/>
            <person name="Vidigal T.H.D.A."/>
            <person name="Brescovit A.D."/>
            <person name="Santos A.J."/>
        </authorList>
    </citation>
    <scope>NUCLEOTIDE SEQUENCE</scope>
    <source>
        <tissue evidence="1">Shoot tissue taken approximately 20 cm above the soil surface</tissue>
    </source>
</reference>